<keyword evidence="6" id="KW-1185">Reference proteome</keyword>
<dbReference type="Gene3D" id="3.40.50.300">
    <property type="entry name" value="P-loop containing nucleotide triphosphate hydrolases"/>
    <property type="match status" value="1"/>
</dbReference>
<dbReference type="RefSeq" id="WP_147340962.1">
    <property type="nucleotide sequence ID" value="NZ_QURH01000054.1"/>
</dbReference>
<dbReference type="EMBL" id="QURH01000054">
    <property type="protein sequence ID" value="RFU43112.1"/>
    <property type="molecule type" value="Genomic_DNA"/>
</dbReference>
<dbReference type="InterPro" id="IPR002543">
    <property type="entry name" value="FtsK_dom"/>
</dbReference>
<dbReference type="Pfam" id="PF01580">
    <property type="entry name" value="FtsK_SpoIIIE"/>
    <property type="match status" value="1"/>
</dbReference>
<dbReference type="PROSITE" id="PS50901">
    <property type="entry name" value="FTSK"/>
    <property type="match status" value="1"/>
</dbReference>
<dbReference type="OrthoDB" id="3648675at2"/>
<gene>
    <name evidence="5" type="ORF">DZF91_02940</name>
</gene>
<dbReference type="GO" id="GO:0005524">
    <property type="term" value="F:ATP binding"/>
    <property type="evidence" value="ECO:0007669"/>
    <property type="project" value="UniProtKB-UniRule"/>
</dbReference>
<feature type="domain" description="FtsK" evidence="4">
    <location>
        <begin position="224"/>
        <end position="419"/>
    </location>
</feature>
<feature type="non-terminal residue" evidence="5">
    <location>
        <position position="482"/>
    </location>
</feature>
<dbReference type="InterPro" id="IPR027417">
    <property type="entry name" value="P-loop_NTPase"/>
</dbReference>
<evidence type="ECO:0000259" key="4">
    <source>
        <dbReference type="PROSITE" id="PS50901"/>
    </source>
</evidence>
<organism evidence="5 6">
    <name type="scientific">Actinomadura logoneensis</name>
    <dbReference type="NCBI Taxonomy" id="2293572"/>
    <lineage>
        <taxon>Bacteria</taxon>
        <taxon>Bacillati</taxon>
        <taxon>Actinomycetota</taxon>
        <taxon>Actinomycetes</taxon>
        <taxon>Streptosporangiales</taxon>
        <taxon>Thermomonosporaceae</taxon>
        <taxon>Actinomadura</taxon>
    </lineage>
</organism>
<proteinExistence type="predicted"/>
<dbReference type="PANTHER" id="PTHR22683:SF41">
    <property type="entry name" value="DNA TRANSLOCASE FTSK"/>
    <property type="match status" value="1"/>
</dbReference>
<dbReference type="PANTHER" id="PTHR22683">
    <property type="entry name" value="SPORULATION PROTEIN RELATED"/>
    <property type="match status" value="1"/>
</dbReference>
<dbReference type="InterPro" id="IPR050206">
    <property type="entry name" value="FtsK/SpoIIIE/SftA"/>
</dbReference>
<name>A0A372JSV3_9ACTN</name>
<keyword evidence="1 3" id="KW-0547">Nucleotide-binding</keyword>
<evidence type="ECO:0000313" key="5">
    <source>
        <dbReference type="EMBL" id="RFU43112.1"/>
    </source>
</evidence>
<evidence type="ECO:0000256" key="1">
    <source>
        <dbReference type="ARBA" id="ARBA00022741"/>
    </source>
</evidence>
<keyword evidence="2 3" id="KW-0067">ATP-binding</keyword>
<dbReference type="GO" id="GO:0003677">
    <property type="term" value="F:DNA binding"/>
    <property type="evidence" value="ECO:0007669"/>
    <property type="project" value="InterPro"/>
</dbReference>
<dbReference type="AlphaFoldDB" id="A0A372JSV3"/>
<reference evidence="5 6" key="1">
    <citation type="submission" date="2018-08" db="EMBL/GenBank/DDBJ databases">
        <title>Actinomadura jelena sp. nov., a novel Actinomycete isolated from soil in Chad.</title>
        <authorList>
            <person name="Shi L."/>
        </authorList>
    </citation>
    <scope>NUCLEOTIDE SEQUENCE [LARGE SCALE GENOMIC DNA]</scope>
    <source>
        <strain evidence="5 6">NEAU-G17</strain>
    </source>
</reference>
<evidence type="ECO:0000256" key="3">
    <source>
        <dbReference type="PROSITE-ProRule" id="PRU00289"/>
    </source>
</evidence>
<evidence type="ECO:0000313" key="6">
    <source>
        <dbReference type="Proteomes" id="UP000261811"/>
    </source>
</evidence>
<feature type="binding site" evidence="3">
    <location>
        <begin position="245"/>
        <end position="252"/>
    </location>
    <ligand>
        <name>ATP</name>
        <dbReference type="ChEBI" id="CHEBI:30616"/>
    </ligand>
</feature>
<sequence>GAAASAADGPAALGVLALTGAGTVGAYMAGRQRLGRWGRAYAAVACTASLSWQTVAAAVGPGAVQAALWLGGAALALPWWVRHSEATPDITAEQALQDARPEPAEPTGPDWRAVRWEEYMGAQRGALAGSTLTDITEIAYGWTATVDLGRGEHWNTVTGCLATIASVYDLPDGRVLAEPIQGQPVHKARLTVLTINPLEDVRRWTGPGLDNATGTFPLAVTADGQMLHWRLWWPGAGMCHGLVAGTTGSGKSAALDLILSEVGMSDRLIPIVIDGSGGMSVPDWIPHVPYTATTVDDTLELLDRIIALMDARFAALTTVAWRDKQGRARTGRHSIDPTPDMPGLVIVIDEAHRLLMDGDHGKEIRRRVEIITQMGRKVAICVVLATQQASVTQLGGSSVIRDMCKSGNVVALRTGERVSGGMVGSVALPEPLHTLPLEWPDGSPTQGLCYVTTARPIRSRTLWVHDPYAVATAQTPVRLDDL</sequence>
<dbReference type="SUPFAM" id="SSF52540">
    <property type="entry name" value="P-loop containing nucleoside triphosphate hydrolases"/>
    <property type="match status" value="1"/>
</dbReference>
<comment type="caution">
    <text evidence="5">The sequence shown here is derived from an EMBL/GenBank/DDBJ whole genome shotgun (WGS) entry which is preliminary data.</text>
</comment>
<feature type="non-terminal residue" evidence="5">
    <location>
        <position position="1"/>
    </location>
</feature>
<evidence type="ECO:0000256" key="2">
    <source>
        <dbReference type="ARBA" id="ARBA00022840"/>
    </source>
</evidence>
<accession>A0A372JSV3</accession>
<dbReference type="Proteomes" id="UP000261811">
    <property type="component" value="Unassembled WGS sequence"/>
</dbReference>
<protein>
    <recommendedName>
        <fullName evidence="4">FtsK domain-containing protein</fullName>
    </recommendedName>
</protein>